<evidence type="ECO:0000313" key="3">
    <source>
        <dbReference type="EMBL" id="ANB61332.1"/>
    </source>
</evidence>
<dbReference type="Pfam" id="PF13426">
    <property type="entry name" value="PAS_9"/>
    <property type="match status" value="2"/>
</dbReference>
<dbReference type="OrthoDB" id="9815750at2"/>
<dbReference type="InterPro" id="IPR052155">
    <property type="entry name" value="Biofilm_reg_signaling"/>
</dbReference>
<dbReference type="Gene3D" id="3.30.450.20">
    <property type="entry name" value="PAS domain"/>
    <property type="match status" value="5"/>
</dbReference>
<dbReference type="PANTHER" id="PTHR44757:SF2">
    <property type="entry name" value="BIOFILM ARCHITECTURE MAINTENANCE PROTEIN MBAA"/>
    <property type="match status" value="1"/>
</dbReference>
<dbReference type="NCBIfam" id="TIGR00229">
    <property type="entry name" value="sensory_box"/>
    <property type="match status" value="4"/>
</dbReference>
<feature type="domain" description="PAS" evidence="1">
    <location>
        <begin position="129"/>
        <end position="179"/>
    </location>
</feature>
<reference evidence="3 4" key="1">
    <citation type="journal article" date="2006" name="Syst. Appl. Microbiol.">
        <title>Anoxybacillus amylolyticus sp. nov., a thermophilic amylase producing bacterium isolated from Mount Rittmann (Antarctica).</title>
        <authorList>
            <person name="Poli A."/>
            <person name="Esposito E."/>
            <person name="Lama L."/>
            <person name="Orlando P."/>
            <person name="Nicolaus G."/>
            <person name="de Appolonia F."/>
            <person name="Gambacorta A."/>
            <person name="Nicolaus B."/>
        </authorList>
    </citation>
    <scope>NUCLEOTIDE SEQUENCE [LARGE SCALE GENOMIC DNA]</scope>
    <source>
        <strain evidence="3 4">DSM 15939</strain>
    </source>
</reference>
<dbReference type="RefSeq" id="WP_066325590.1">
    <property type="nucleotide sequence ID" value="NZ_CP015438.1"/>
</dbReference>
<feature type="domain" description="PAS" evidence="1">
    <location>
        <begin position="229"/>
        <end position="275"/>
    </location>
</feature>
<evidence type="ECO:0000259" key="2">
    <source>
        <dbReference type="PROSITE" id="PS50113"/>
    </source>
</evidence>
<accession>A0A160F5L5</accession>
<name>A0A160F5L5_9BACL</name>
<dbReference type="InterPro" id="IPR035965">
    <property type="entry name" value="PAS-like_dom_sf"/>
</dbReference>
<dbReference type="SMART" id="SM00086">
    <property type="entry name" value="PAC"/>
    <property type="match status" value="3"/>
</dbReference>
<dbReference type="SUPFAM" id="SSF55785">
    <property type="entry name" value="PYP-like sensor domain (PAS domain)"/>
    <property type="match status" value="5"/>
</dbReference>
<gene>
    <name evidence="3" type="ORF">GFC30_2306</name>
</gene>
<protein>
    <submittedName>
        <fullName evidence="3">Sensory box protein</fullName>
    </submittedName>
</protein>
<dbReference type="PROSITE" id="PS50113">
    <property type="entry name" value="PAC"/>
    <property type="match status" value="2"/>
</dbReference>
<dbReference type="PATRIC" id="fig|294699.3.peg.2386"/>
<organism evidence="3 4">
    <name type="scientific">Anoxybacteroides amylolyticum</name>
    <dbReference type="NCBI Taxonomy" id="294699"/>
    <lineage>
        <taxon>Bacteria</taxon>
        <taxon>Bacillati</taxon>
        <taxon>Bacillota</taxon>
        <taxon>Bacilli</taxon>
        <taxon>Bacillales</taxon>
        <taxon>Anoxybacillaceae</taxon>
        <taxon>Anoxybacteroides</taxon>
    </lineage>
</organism>
<dbReference type="PROSITE" id="PS50112">
    <property type="entry name" value="PAS"/>
    <property type="match status" value="4"/>
</dbReference>
<dbReference type="SMART" id="SM00091">
    <property type="entry name" value="PAS"/>
    <property type="match status" value="5"/>
</dbReference>
<dbReference type="AlphaFoldDB" id="A0A160F5L5"/>
<feature type="domain" description="PAS" evidence="1">
    <location>
        <begin position="479"/>
        <end position="538"/>
    </location>
</feature>
<dbReference type="InterPro" id="IPR013767">
    <property type="entry name" value="PAS_fold"/>
</dbReference>
<dbReference type="KEGG" id="aamy:GFC30_2306"/>
<dbReference type="GO" id="GO:0006355">
    <property type="term" value="P:regulation of DNA-templated transcription"/>
    <property type="evidence" value="ECO:0007669"/>
    <property type="project" value="InterPro"/>
</dbReference>
<dbReference type="PANTHER" id="PTHR44757">
    <property type="entry name" value="DIGUANYLATE CYCLASE DGCP"/>
    <property type="match status" value="1"/>
</dbReference>
<evidence type="ECO:0000259" key="1">
    <source>
        <dbReference type="PROSITE" id="PS50112"/>
    </source>
</evidence>
<sequence>MTVLGEPIHGLYKQLIDALPDGMLLHQHGRILYINEKGCKLLRAKYKTDVIGRPVSDFFPDGALINGTKTGFHEQTLITSDGTPIAVEAASMKVTSQETTVIHILFRPHQDIYHELVNHSPDAIIAHCDEKIVLINDAAQQLYGITSKQEVIGKSIYSFLHPDDHDSVRHCLEQMCHHNRPLLNVKQRHIVNGKTVEVELSCAPFTLHGKTAFQLIVRDITERPQLEQTLQLYAKVIEHTSQGVMITDRYHRILFVNRAFTTITGYEANEAIGQTPKILRSHKHDEHFYANMHLLLEQTGEWQGEIWNRRKDGSVYPQLLHINAVKNETNEVTSYVAIFSNITEQKMVESALRESEHRYRKLVHLSPDAVIVTRHGTILFANPAAAKMFHMLHRKQLIGKQLTEFIHPDDRKAFQKHLDPLSYHPLHNFMEARIIYPAGTTTIIEAIAVPIMYQGLPSTLAILRDVTERKKMEQTLRQNSEQYRFITENSTDMIINVSLTGKILYVSPACYYMLGYTQEELLERSIFDFVHPEDRHSIANMSFQTSDPVNVLTICFRVRKKKRRVRLARDDRSQFAQ</sequence>
<dbReference type="InterPro" id="IPR001610">
    <property type="entry name" value="PAC"/>
</dbReference>
<dbReference type="Proteomes" id="UP000076865">
    <property type="component" value="Chromosome"/>
</dbReference>
<feature type="domain" description="PAC" evidence="2">
    <location>
        <begin position="428"/>
        <end position="478"/>
    </location>
</feature>
<proteinExistence type="predicted"/>
<dbReference type="EMBL" id="CP015438">
    <property type="protein sequence ID" value="ANB61332.1"/>
    <property type="molecule type" value="Genomic_DNA"/>
</dbReference>
<dbReference type="InterPro" id="IPR000700">
    <property type="entry name" value="PAS-assoc_C"/>
</dbReference>
<evidence type="ECO:0000313" key="4">
    <source>
        <dbReference type="Proteomes" id="UP000076865"/>
    </source>
</evidence>
<feature type="domain" description="PAC" evidence="2">
    <location>
        <begin position="302"/>
        <end position="354"/>
    </location>
</feature>
<dbReference type="Pfam" id="PF00989">
    <property type="entry name" value="PAS"/>
    <property type="match status" value="3"/>
</dbReference>
<keyword evidence="4" id="KW-1185">Reference proteome</keyword>
<dbReference type="CDD" id="cd00130">
    <property type="entry name" value="PAS"/>
    <property type="match status" value="5"/>
</dbReference>
<dbReference type="InterPro" id="IPR000014">
    <property type="entry name" value="PAS"/>
</dbReference>
<feature type="domain" description="PAS" evidence="1">
    <location>
        <begin position="355"/>
        <end position="433"/>
    </location>
</feature>